<dbReference type="PANTHER" id="PTHR12526:SF510">
    <property type="entry name" value="D-INOSITOL 3-PHOSPHATE GLYCOSYLTRANSFERASE"/>
    <property type="match status" value="1"/>
</dbReference>
<evidence type="ECO:0000259" key="4">
    <source>
        <dbReference type="Pfam" id="PF13439"/>
    </source>
</evidence>
<dbReference type="CDD" id="cd03811">
    <property type="entry name" value="GT4_GT28_WabH-like"/>
    <property type="match status" value="1"/>
</dbReference>
<dbReference type="Proteomes" id="UP000571817">
    <property type="component" value="Unassembled WGS sequence"/>
</dbReference>
<dbReference type="InterPro" id="IPR001296">
    <property type="entry name" value="Glyco_trans_1"/>
</dbReference>
<evidence type="ECO:0000313" key="6">
    <source>
        <dbReference type="Proteomes" id="UP000571817"/>
    </source>
</evidence>
<feature type="domain" description="Glycosyltransferase subfamily 4-like N-terminal" evidence="4">
    <location>
        <begin position="14"/>
        <end position="170"/>
    </location>
</feature>
<dbReference type="GO" id="GO:0016757">
    <property type="term" value="F:glycosyltransferase activity"/>
    <property type="evidence" value="ECO:0007669"/>
    <property type="project" value="UniProtKB-KW"/>
</dbReference>
<keyword evidence="1" id="KW-0328">Glycosyltransferase</keyword>
<gene>
    <name evidence="5" type="ORF">HNR15_002476</name>
</gene>
<dbReference type="EMBL" id="JACCFW010000001">
    <property type="protein sequence ID" value="NYJ75513.1"/>
    <property type="molecule type" value="Genomic_DNA"/>
</dbReference>
<name>A0A853DHM0_9MICO</name>
<dbReference type="PANTHER" id="PTHR12526">
    <property type="entry name" value="GLYCOSYLTRANSFERASE"/>
    <property type="match status" value="1"/>
</dbReference>
<dbReference type="Pfam" id="PF00534">
    <property type="entry name" value="Glycos_transf_1"/>
    <property type="match status" value="1"/>
</dbReference>
<feature type="domain" description="Glycosyl transferase family 1" evidence="3">
    <location>
        <begin position="189"/>
        <end position="302"/>
    </location>
</feature>
<organism evidence="5 6">
    <name type="scientific">Allobranchiibius huperziae</name>
    <dbReference type="NCBI Taxonomy" id="1874116"/>
    <lineage>
        <taxon>Bacteria</taxon>
        <taxon>Bacillati</taxon>
        <taxon>Actinomycetota</taxon>
        <taxon>Actinomycetes</taxon>
        <taxon>Micrococcales</taxon>
        <taxon>Dermacoccaceae</taxon>
        <taxon>Allobranchiibius</taxon>
    </lineage>
</organism>
<dbReference type="AlphaFoldDB" id="A0A853DHM0"/>
<evidence type="ECO:0000256" key="1">
    <source>
        <dbReference type="ARBA" id="ARBA00022676"/>
    </source>
</evidence>
<evidence type="ECO:0000259" key="3">
    <source>
        <dbReference type="Pfam" id="PF00534"/>
    </source>
</evidence>
<dbReference type="SUPFAM" id="SSF53756">
    <property type="entry name" value="UDP-Glycosyltransferase/glycogen phosphorylase"/>
    <property type="match status" value="1"/>
</dbReference>
<dbReference type="InterPro" id="IPR028098">
    <property type="entry name" value="Glyco_trans_4-like_N"/>
</dbReference>
<dbReference type="Gene3D" id="3.40.50.2000">
    <property type="entry name" value="Glycogen Phosphorylase B"/>
    <property type="match status" value="2"/>
</dbReference>
<accession>A0A853DHM0</accession>
<dbReference type="Pfam" id="PF13439">
    <property type="entry name" value="Glyco_transf_4"/>
    <property type="match status" value="1"/>
</dbReference>
<reference evidence="5 6" key="1">
    <citation type="submission" date="2020-07" db="EMBL/GenBank/DDBJ databases">
        <title>Sequencing the genomes of 1000 actinobacteria strains.</title>
        <authorList>
            <person name="Klenk H.-P."/>
        </authorList>
    </citation>
    <scope>NUCLEOTIDE SEQUENCE [LARGE SCALE GENOMIC DNA]</scope>
    <source>
        <strain evidence="5 6">DSM 29531</strain>
    </source>
</reference>
<evidence type="ECO:0000313" key="5">
    <source>
        <dbReference type="EMBL" id="NYJ75513.1"/>
    </source>
</evidence>
<dbReference type="RefSeq" id="WP_179482249.1">
    <property type="nucleotide sequence ID" value="NZ_JACCFW010000001.1"/>
</dbReference>
<protein>
    <submittedName>
        <fullName evidence="5">Glycosyltransferase involved in cell wall biosynthesis</fullName>
    </submittedName>
</protein>
<keyword evidence="2 5" id="KW-0808">Transferase</keyword>
<comment type="caution">
    <text evidence="5">The sequence shown here is derived from an EMBL/GenBank/DDBJ whole genome shotgun (WGS) entry which is preliminary data.</text>
</comment>
<proteinExistence type="predicted"/>
<sequence>MTTVVLHVFGSMDVGGAELRTIELAEALDDEDFEFHYLALSGRAGSLAHRIESRGGQIHPLRLGPRFPLQYARLLRELRPDVIDSHVATFSGAVLAGAAALGVPRRIAHFRSDGDLHGNSARRRLQRRTMRYLISRCATSIVGVSPGALSNGYSASWRQDDRARVIPNGFSVVTAATKPEMQFRRDGVKGDLRLIHVGRPSAEKNRSRTISILREVRAAGFNAHLTLVGGKGADEAVIADAVKALKMAPYIDDAGHQANPQKCIARADCLILTSTREGLPGVVLESLAVGTPALCSDVPGAVWIADYFPSAVRTMPLSAPDSEWVTALQSLLSGAPERHAIVGAFADTPFSLSAATENHRDLYLGTSDH</sequence>
<keyword evidence="6" id="KW-1185">Reference proteome</keyword>
<evidence type="ECO:0000256" key="2">
    <source>
        <dbReference type="ARBA" id="ARBA00022679"/>
    </source>
</evidence>